<dbReference type="InterPro" id="IPR002645">
    <property type="entry name" value="STAS_dom"/>
</dbReference>
<evidence type="ECO:0000256" key="5">
    <source>
        <dbReference type="SAM" id="Phobius"/>
    </source>
</evidence>
<dbReference type="Proteomes" id="UP001589609">
    <property type="component" value="Unassembled WGS sequence"/>
</dbReference>
<feature type="transmembrane region" description="Helical" evidence="5">
    <location>
        <begin position="92"/>
        <end position="111"/>
    </location>
</feature>
<organism evidence="7 8">
    <name type="scientific">Ectobacillus funiculus</name>
    <dbReference type="NCBI Taxonomy" id="137993"/>
    <lineage>
        <taxon>Bacteria</taxon>
        <taxon>Bacillati</taxon>
        <taxon>Bacillota</taxon>
        <taxon>Bacilli</taxon>
        <taxon>Bacillales</taxon>
        <taxon>Bacillaceae</taxon>
        <taxon>Ectobacillus</taxon>
    </lineage>
</organism>
<dbReference type="RefSeq" id="WP_379948550.1">
    <property type="nucleotide sequence ID" value="NZ_JBHMAF010000024.1"/>
</dbReference>
<evidence type="ECO:0000313" key="8">
    <source>
        <dbReference type="Proteomes" id="UP001589609"/>
    </source>
</evidence>
<dbReference type="InterPro" id="IPR036513">
    <property type="entry name" value="STAS_dom_sf"/>
</dbReference>
<comment type="caution">
    <text evidence="7">The sequence shown here is derived from an EMBL/GenBank/DDBJ whole genome shotgun (WGS) entry which is preliminary data.</text>
</comment>
<feature type="transmembrane region" description="Helical" evidence="5">
    <location>
        <begin position="167"/>
        <end position="184"/>
    </location>
</feature>
<keyword evidence="4 5" id="KW-0472">Membrane</keyword>
<proteinExistence type="predicted"/>
<accession>A0ABV5WCG4</accession>
<feature type="domain" description="STAS" evidence="6">
    <location>
        <begin position="437"/>
        <end position="541"/>
    </location>
</feature>
<dbReference type="Gene3D" id="3.30.750.24">
    <property type="entry name" value="STAS domain"/>
    <property type="match status" value="1"/>
</dbReference>
<dbReference type="CDD" id="cd07042">
    <property type="entry name" value="STAS_SulP_like_sulfate_transporter"/>
    <property type="match status" value="1"/>
</dbReference>
<dbReference type="Pfam" id="PF00916">
    <property type="entry name" value="Sulfate_transp"/>
    <property type="match status" value="1"/>
</dbReference>
<dbReference type="Pfam" id="PF01740">
    <property type="entry name" value="STAS"/>
    <property type="match status" value="1"/>
</dbReference>
<evidence type="ECO:0000256" key="2">
    <source>
        <dbReference type="ARBA" id="ARBA00022692"/>
    </source>
</evidence>
<feature type="transmembrane region" description="Helical" evidence="5">
    <location>
        <begin position="377"/>
        <end position="404"/>
    </location>
</feature>
<feature type="transmembrane region" description="Helical" evidence="5">
    <location>
        <begin position="196"/>
        <end position="221"/>
    </location>
</feature>
<gene>
    <name evidence="7" type="ORF">ACFFMS_07060</name>
</gene>
<dbReference type="InterPro" id="IPR001902">
    <property type="entry name" value="SLC26A/SulP_fam"/>
</dbReference>
<evidence type="ECO:0000313" key="7">
    <source>
        <dbReference type="EMBL" id="MFB9758280.1"/>
    </source>
</evidence>
<feature type="transmembrane region" description="Helical" evidence="5">
    <location>
        <begin position="20"/>
        <end position="40"/>
    </location>
</feature>
<feature type="transmembrane region" description="Helical" evidence="5">
    <location>
        <begin position="68"/>
        <end position="86"/>
    </location>
</feature>
<evidence type="ECO:0000259" key="6">
    <source>
        <dbReference type="PROSITE" id="PS50801"/>
    </source>
</evidence>
<keyword evidence="3 5" id="KW-1133">Transmembrane helix</keyword>
<dbReference type="PANTHER" id="PTHR11814">
    <property type="entry name" value="SULFATE TRANSPORTER"/>
    <property type="match status" value="1"/>
</dbReference>
<feature type="transmembrane region" description="Helical" evidence="5">
    <location>
        <begin position="285"/>
        <end position="307"/>
    </location>
</feature>
<feature type="transmembrane region" description="Helical" evidence="5">
    <location>
        <begin position="241"/>
        <end position="265"/>
    </location>
</feature>
<dbReference type="InterPro" id="IPR011547">
    <property type="entry name" value="SLC26A/SulP_dom"/>
</dbReference>
<comment type="subcellular location">
    <subcellularLocation>
        <location evidence="1">Membrane</location>
        <topology evidence="1">Multi-pass membrane protein</topology>
    </subcellularLocation>
</comment>
<dbReference type="EMBL" id="JBHMAF010000024">
    <property type="protein sequence ID" value="MFB9758280.1"/>
    <property type="molecule type" value="Genomic_DNA"/>
</dbReference>
<evidence type="ECO:0000256" key="3">
    <source>
        <dbReference type="ARBA" id="ARBA00022989"/>
    </source>
</evidence>
<dbReference type="NCBIfam" id="TIGR00815">
    <property type="entry name" value="sulP"/>
    <property type="match status" value="1"/>
</dbReference>
<dbReference type="PROSITE" id="PS50801">
    <property type="entry name" value="STAS"/>
    <property type="match status" value="1"/>
</dbReference>
<evidence type="ECO:0000256" key="1">
    <source>
        <dbReference type="ARBA" id="ARBA00004141"/>
    </source>
</evidence>
<keyword evidence="8" id="KW-1185">Reference proteome</keyword>
<evidence type="ECO:0000256" key="4">
    <source>
        <dbReference type="ARBA" id="ARBA00023136"/>
    </source>
</evidence>
<reference evidence="7 8" key="1">
    <citation type="submission" date="2024-09" db="EMBL/GenBank/DDBJ databases">
        <authorList>
            <person name="Sun Q."/>
            <person name="Mori K."/>
        </authorList>
    </citation>
    <scope>NUCLEOTIDE SEQUENCE [LARGE SCALE GENOMIC DNA]</scope>
    <source>
        <strain evidence="7 8">JCM 11201</strain>
    </source>
</reference>
<name>A0ABV5WCG4_9BACI</name>
<sequence>MNTSNRFYGYNVGHFQKDLVAGLIVGIVAIPLAMAFAIASGVRPEYGIYTTIIAGILVSLLGGSKYQIAGPTGAFVPILFGVVMQYGYENLLIAGFMAGIILILLGVFKLGRFIKFIPRPVTIGFTAGIAVIIFSGQIANFLGLRNIEKHEEFHLNMREIIMNLETINIYSVMTACISLAIVILTPKFFPKIPGALLGLSVSSVVAIFFFPNQVATIGSTFGSIPSQLPSFQFPDITWETIVMLFPAACVIAMLGGIESLLSALVADGMTNGKHNSNKELIGQGVANIATTLFGGIPATGAIARTATNIKNGAISPMSGIIHGLVVLLVLLLLAPYASHIPLASMAPILMFVAWNMSERKEFAHVLKTKTADSAVLLVTFLLTVFTDLTTAVGVGLLLAVIVFVKKMSAALIISKVLPDPSDKQVKPEIVEKGSNCPQISIYTIEGSLFFGSTEVFEKSIENILQSKPKVLLLRMSKVSFIDTSGEAMLLNIVKQFKEQNRTILISGIQQQPKELLWKTGLHREIGEKYFFEHTGDAINYSLAQLETKKCIGCKQFAFNECSKLSQQTVKTNQKETKLLMT</sequence>
<keyword evidence="2 5" id="KW-0812">Transmembrane</keyword>
<feature type="transmembrane region" description="Helical" evidence="5">
    <location>
        <begin position="123"/>
        <end position="147"/>
    </location>
</feature>
<dbReference type="SUPFAM" id="SSF52091">
    <property type="entry name" value="SpoIIaa-like"/>
    <property type="match status" value="1"/>
</dbReference>
<protein>
    <submittedName>
        <fullName evidence="7">SulP family inorganic anion transporter</fullName>
    </submittedName>
</protein>